<sequence length="301" mass="33446">MHGLWISDPRQFVPANGQTWTTLHKLSSSHKNTWSQDPRDPRIWSFWTEPKVNPPFLPSKPKLFALSDYIDTKPPHQQFAIGQRAFILQTPGGNIMWDMIANLDTDTVARISSTFSPLKAVVISHPHYYTTYASWSARLGVPVYIAADDKEWLCQQPPPPSGQGAVKLNLIEGSPGTKQEILPDVTAIKTGGHFPGSLVLHWEKYLFIADTIVTVPSAHTPSPRPPGQTTYAFQYSIPNAIPLDPDTIHVIWKAIRDLEFEATFGAFTGMEVRDKGLRGRMLESMKVQVRGMGWGGGGMGC</sequence>
<dbReference type="InterPro" id="IPR001279">
    <property type="entry name" value="Metallo-B-lactamas"/>
</dbReference>
<name>A0AA43QX44_9LECA</name>
<dbReference type="SMART" id="SM00849">
    <property type="entry name" value="Lactamase_B"/>
    <property type="match status" value="1"/>
</dbReference>
<dbReference type="PANTHER" id="PTHR36839:SF1">
    <property type="entry name" value="METALLO-BETA-LACTAMASE FAMILY PROTEIN (AFU_ORTHOLOGUE AFUA_5G12770)"/>
    <property type="match status" value="1"/>
</dbReference>
<feature type="domain" description="Metallo-beta-lactamase" evidence="1">
    <location>
        <begin position="82"/>
        <end position="252"/>
    </location>
</feature>
<gene>
    <name evidence="2" type="ORF">OHK93_005057</name>
</gene>
<comment type="caution">
    <text evidence="2">The sequence shown here is derived from an EMBL/GenBank/DDBJ whole genome shotgun (WGS) entry which is preliminary data.</text>
</comment>
<dbReference type="EMBL" id="JAPUFD010000025">
    <property type="protein sequence ID" value="MDI1493269.1"/>
    <property type="molecule type" value="Genomic_DNA"/>
</dbReference>
<reference evidence="2" key="1">
    <citation type="journal article" date="2023" name="Genome Biol. Evol.">
        <title>First Whole Genome Sequence and Flow Cytometry Genome Size Data for the Lichen-Forming Fungus Ramalina farinacea (Ascomycota).</title>
        <authorList>
            <person name="Llewellyn T."/>
            <person name="Mian S."/>
            <person name="Hill R."/>
            <person name="Leitch I.J."/>
            <person name="Gaya E."/>
        </authorList>
    </citation>
    <scope>NUCLEOTIDE SEQUENCE</scope>
    <source>
        <strain evidence="2">LIQ254RAFAR</strain>
    </source>
</reference>
<organism evidence="2 3">
    <name type="scientific">Ramalina farinacea</name>
    <dbReference type="NCBI Taxonomy" id="258253"/>
    <lineage>
        <taxon>Eukaryota</taxon>
        <taxon>Fungi</taxon>
        <taxon>Dikarya</taxon>
        <taxon>Ascomycota</taxon>
        <taxon>Pezizomycotina</taxon>
        <taxon>Lecanoromycetes</taxon>
        <taxon>OSLEUM clade</taxon>
        <taxon>Lecanoromycetidae</taxon>
        <taxon>Lecanorales</taxon>
        <taxon>Lecanorineae</taxon>
        <taxon>Ramalinaceae</taxon>
        <taxon>Ramalina</taxon>
    </lineage>
</organism>
<evidence type="ECO:0000313" key="2">
    <source>
        <dbReference type="EMBL" id="MDI1493269.1"/>
    </source>
</evidence>
<dbReference type="InterPro" id="IPR036866">
    <property type="entry name" value="RibonucZ/Hydroxyglut_hydro"/>
</dbReference>
<dbReference type="SUPFAM" id="SSF56281">
    <property type="entry name" value="Metallo-hydrolase/oxidoreductase"/>
    <property type="match status" value="1"/>
</dbReference>
<keyword evidence="3" id="KW-1185">Reference proteome</keyword>
<evidence type="ECO:0000259" key="1">
    <source>
        <dbReference type="SMART" id="SM00849"/>
    </source>
</evidence>
<protein>
    <recommendedName>
        <fullName evidence="1">Metallo-beta-lactamase domain-containing protein</fullName>
    </recommendedName>
</protein>
<proteinExistence type="predicted"/>
<evidence type="ECO:0000313" key="3">
    <source>
        <dbReference type="Proteomes" id="UP001161017"/>
    </source>
</evidence>
<dbReference type="PANTHER" id="PTHR36839">
    <property type="entry name" value="METALLO-BETA-LACTAMASE FAMILY PROTEIN (AFU_ORTHOLOGUE AFUA_5G12770)"/>
    <property type="match status" value="1"/>
</dbReference>
<accession>A0AA43QX44</accession>
<dbReference type="Gene3D" id="3.60.15.10">
    <property type="entry name" value="Ribonuclease Z/Hydroxyacylglutathione hydrolase-like"/>
    <property type="match status" value="1"/>
</dbReference>
<dbReference type="Proteomes" id="UP001161017">
    <property type="component" value="Unassembled WGS sequence"/>
</dbReference>
<dbReference type="AlphaFoldDB" id="A0AA43QX44"/>